<comment type="caution">
    <text evidence="1">The sequence shown here is derived from an EMBL/GenBank/DDBJ whole genome shotgun (WGS) entry which is preliminary data.</text>
</comment>
<evidence type="ECO:0000313" key="1">
    <source>
        <dbReference type="EMBL" id="KAK7387783.1"/>
    </source>
</evidence>
<keyword evidence="2" id="KW-1185">Reference proteome</keyword>
<dbReference type="EMBL" id="JAYMYS010000006">
    <property type="protein sequence ID" value="KAK7387783.1"/>
    <property type="molecule type" value="Genomic_DNA"/>
</dbReference>
<evidence type="ECO:0000313" key="2">
    <source>
        <dbReference type="Proteomes" id="UP001386955"/>
    </source>
</evidence>
<protein>
    <submittedName>
        <fullName evidence="1">Uncharacterized protein</fullName>
    </submittedName>
</protein>
<sequence>MLMKACKMATSIVMHRFCIQCTNTYLSLDAFNVNSGSNHRFCMDDRSERISDGNYNTRDIMWSLLTVESSFHTS</sequence>
<proteinExistence type="predicted"/>
<organism evidence="1 2">
    <name type="scientific">Psophocarpus tetragonolobus</name>
    <name type="common">Winged bean</name>
    <name type="synonym">Dolichos tetragonolobus</name>
    <dbReference type="NCBI Taxonomy" id="3891"/>
    <lineage>
        <taxon>Eukaryota</taxon>
        <taxon>Viridiplantae</taxon>
        <taxon>Streptophyta</taxon>
        <taxon>Embryophyta</taxon>
        <taxon>Tracheophyta</taxon>
        <taxon>Spermatophyta</taxon>
        <taxon>Magnoliopsida</taxon>
        <taxon>eudicotyledons</taxon>
        <taxon>Gunneridae</taxon>
        <taxon>Pentapetalae</taxon>
        <taxon>rosids</taxon>
        <taxon>fabids</taxon>
        <taxon>Fabales</taxon>
        <taxon>Fabaceae</taxon>
        <taxon>Papilionoideae</taxon>
        <taxon>50 kb inversion clade</taxon>
        <taxon>NPAAA clade</taxon>
        <taxon>indigoferoid/millettioid clade</taxon>
        <taxon>Phaseoleae</taxon>
        <taxon>Psophocarpus</taxon>
    </lineage>
</organism>
<reference evidence="1 2" key="1">
    <citation type="submission" date="2024-01" db="EMBL/GenBank/DDBJ databases">
        <title>The genomes of 5 underutilized Papilionoideae crops provide insights into root nodulation and disease resistanc.</title>
        <authorList>
            <person name="Jiang F."/>
        </authorList>
    </citation>
    <scope>NUCLEOTIDE SEQUENCE [LARGE SCALE GENOMIC DNA]</scope>
    <source>
        <strain evidence="1">DUOXIRENSHENG_FW03</strain>
        <tissue evidence="1">Leaves</tissue>
    </source>
</reference>
<dbReference type="AlphaFoldDB" id="A0AAN9S540"/>
<dbReference type="Proteomes" id="UP001386955">
    <property type="component" value="Unassembled WGS sequence"/>
</dbReference>
<gene>
    <name evidence="1" type="ORF">VNO78_22575</name>
</gene>
<accession>A0AAN9S540</accession>
<name>A0AAN9S540_PSOTE</name>